<proteinExistence type="predicted"/>
<keyword evidence="3" id="KW-0418">Kinase</keyword>
<keyword evidence="2" id="KW-1133">Transmembrane helix</keyword>
<dbReference type="GO" id="GO:0004674">
    <property type="term" value="F:protein serine/threonine kinase activity"/>
    <property type="evidence" value="ECO:0007669"/>
    <property type="project" value="UniProtKB-KW"/>
</dbReference>
<evidence type="ECO:0000313" key="4">
    <source>
        <dbReference type="Proteomes" id="UP001604336"/>
    </source>
</evidence>
<keyword evidence="3" id="KW-0808">Transferase</keyword>
<feature type="compositionally biased region" description="Polar residues" evidence="1">
    <location>
        <begin position="1"/>
        <end position="22"/>
    </location>
</feature>
<gene>
    <name evidence="3" type="ORF">Adt_15874</name>
</gene>
<keyword evidence="2" id="KW-0812">Transmembrane</keyword>
<keyword evidence="3" id="KW-0723">Serine/threonine-protein kinase</keyword>
<feature type="transmembrane region" description="Helical" evidence="2">
    <location>
        <begin position="36"/>
        <end position="59"/>
    </location>
</feature>
<protein>
    <submittedName>
        <fullName evidence="3">Serine/threonine protein kinase</fullName>
    </submittedName>
</protein>
<feature type="region of interest" description="Disordered" evidence="1">
    <location>
        <begin position="1"/>
        <end position="32"/>
    </location>
</feature>
<dbReference type="EMBL" id="JBFOLK010000004">
    <property type="protein sequence ID" value="KAL2519627.1"/>
    <property type="molecule type" value="Genomic_DNA"/>
</dbReference>
<comment type="caution">
    <text evidence="3">The sequence shown here is derived from an EMBL/GenBank/DDBJ whole genome shotgun (WGS) entry which is preliminary data.</text>
</comment>
<keyword evidence="2" id="KW-0472">Membrane</keyword>
<dbReference type="Proteomes" id="UP001604336">
    <property type="component" value="Unassembled WGS sequence"/>
</dbReference>
<organism evidence="3 4">
    <name type="scientific">Abeliophyllum distichum</name>
    <dbReference type="NCBI Taxonomy" id="126358"/>
    <lineage>
        <taxon>Eukaryota</taxon>
        <taxon>Viridiplantae</taxon>
        <taxon>Streptophyta</taxon>
        <taxon>Embryophyta</taxon>
        <taxon>Tracheophyta</taxon>
        <taxon>Spermatophyta</taxon>
        <taxon>Magnoliopsida</taxon>
        <taxon>eudicotyledons</taxon>
        <taxon>Gunneridae</taxon>
        <taxon>Pentapetalae</taxon>
        <taxon>asterids</taxon>
        <taxon>lamiids</taxon>
        <taxon>Lamiales</taxon>
        <taxon>Oleaceae</taxon>
        <taxon>Forsythieae</taxon>
        <taxon>Abeliophyllum</taxon>
    </lineage>
</organism>
<dbReference type="AlphaFoldDB" id="A0ABD1U3P0"/>
<evidence type="ECO:0000256" key="2">
    <source>
        <dbReference type="SAM" id="Phobius"/>
    </source>
</evidence>
<evidence type="ECO:0000313" key="3">
    <source>
        <dbReference type="EMBL" id="KAL2519627.1"/>
    </source>
</evidence>
<keyword evidence="4" id="KW-1185">Reference proteome</keyword>
<reference evidence="4" key="1">
    <citation type="submission" date="2024-07" db="EMBL/GenBank/DDBJ databases">
        <title>Two chromosome-level genome assemblies of Korean endemic species Abeliophyllum distichum and Forsythia ovata (Oleaceae).</title>
        <authorList>
            <person name="Jang H."/>
        </authorList>
    </citation>
    <scope>NUCLEOTIDE SEQUENCE [LARGE SCALE GENOMIC DNA]</scope>
</reference>
<accession>A0ABD1U3P0</accession>
<evidence type="ECO:0000256" key="1">
    <source>
        <dbReference type="SAM" id="MobiDB-lite"/>
    </source>
</evidence>
<name>A0ABD1U3P0_9LAMI</name>
<sequence>MAASSHLASTKQANGPSVSQLPQFGREGKKSTTKTVSLISVAGLLAIVLLALGLCVLMFKCCKRKKLKEKIAKRYEMGAFGVLEQTRKQDQSLPKPFHQVERCKFTLL</sequence>